<evidence type="ECO:0000256" key="1">
    <source>
        <dbReference type="ARBA" id="ARBA00009405"/>
    </source>
</evidence>
<dbReference type="RefSeq" id="WP_066670761.1">
    <property type="nucleotide sequence ID" value="NZ_CP016171.1"/>
</dbReference>
<dbReference type="InterPro" id="IPR013785">
    <property type="entry name" value="Aldolase_TIM"/>
</dbReference>
<dbReference type="Pfam" id="PF00682">
    <property type="entry name" value="HMGL-like"/>
    <property type="match status" value="1"/>
</dbReference>
<dbReference type="GO" id="GO:0004419">
    <property type="term" value="F:hydroxymethylglutaryl-CoA lyase activity"/>
    <property type="evidence" value="ECO:0007669"/>
    <property type="project" value="TreeGrafter"/>
</dbReference>
<dbReference type="PANTHER" id="PTHR42738:SF7">
    <property type="entry name" value="HYDROXYMETHYLGLUTARYL-COA LYASE"/>
    <property type="match status" value="1"/>
</dbReference>
<gene>
    <name evidence="7" type="ORF">BAU08_17660</name>
</gene>
<dbReference type="STRING" id="463025.BAU08_17660"/>
<keyword evidence="2 5" id="KW-0808">Transferase</keyword>
<dbReference type="InterPro" id="IPR043594">
    <property type="entry name" value="HMGL"/>
</dbReference>
<dbReference type="Proteomes" id="UP000092213">
    <property type="component" value="Chromosome"/>
</dbReference>
<dbReference type="GO" id="GO:0046951">
    <property type="term" value="P:ketone body biosynthetic process"/>
    <property type="evidence" value="ECO:0007669"/>
    <property type="project" value="TreeGrafter"/>
</dbReference>
<dbReference type="NCBIfam" id="NF004283">
    <property type="entry name" value="PRK05692.1"/>
    <property type="match status" value="1"/>
</dbReference>
<name>A0A193FYU4_9BORD</name>
<keyword evidence="4 7" id="KW-0456">Lyase</keyword>
<reference evidence="7 8" key="1">
    <citation type="submission" date="2016-06" db="EMBL/GenBank/DDBJ databases">
        <title>Complete genome sequences of Bordetella bronchialis and Bordetella flabilis.</title>
        <authorList>
            <person name="LiPuma J.J."/>
            <person name="Spilker T."/>
        </authorList>
    </citation>
    <scope>NUCLEOTIDE SEQUENCE [LARGE SCALE GENOMIC DNA]</scope>
    <source>
        <strain evidence="7 8">AU17976</strain>
    </source>
</reference>
<evidence type="ECO:0000256" key="2">
    <source>
        <dbReference type="ARBA" id="ARBA00022679"/>
    </source>
</evidence>
<dbReference type="SUPFAM" id="SSF51569">
    <property type="entry name" value="Aldolase"/>
    <property type="match status" value="1"/>
</dbReference>
<proteinExistence type="inferred from homology"/>
<evidence type="ECO:0000256" key="4">
    <source>
        <dbReference type="ARBA" id="ARBA00023239"/>
    </source>
</evidence>
<dbReference type="InterPro" id="IPR002034">
    <property type="entry name" value="AIPM/Hcit_synth_CS"/>
</dbReference>
<accession>A0A193FYU4</accession>
<evidence type="ECO:0000256" key="3">
    <source>
        <dbReference type="ARBA" id="ARBA00022723"/>
    </source>
</evidence>
<dbReference type="AlphaFoldDB" id="A0A193FYU4"/>
<evidence type="ECO:0000259" key="6">
    <source>
        <dbReference type="PROSITE" id="PS50991"/>
    </source>
</evidence>
<dbReference type="PANTHER" id="PTHR42738">
    <property type="entry name" value="HYDROXYMETHYLGLUTARYL-COA LYASE"/>
    <property type="match status" value="1"/>
</dbReference>
<keyword evidence="3" id="KW-0479">Metal-binding</keyword>
<dbReference type="Gene3D" id="3.20.20.70">
    <property type="entry name" value="Aldolase class I"/>
    <property type="match status" value="1"/>
</dbReference>
<evidence type="ECO:0000313" key="8">
    <source>
        <dbReference type="Proteomes" id="UP000092213"/>
    </source>
</evidence>
<dbReference type="PROSITE" id="PS50991">
    <property type="entry name" value="PYR_CT"/>
    <property type="match status" value="1"/>
</dbReference>
<comment type="similarity">
    <text evidence="5">Belongs to the alpha-IPM synthase/homocitrate synthase family.</text>
</comment>
<evidence type="ECO:0000313" key="7">
    <source>
        <dbReference type="EMBL" id="ANN72932.1"/>
    </source>
</evidence>
<feature type="domain" description="Pyruvate carboxyltransferase" evidence="6">
    <location>
        <begin position="9"/>
        <end position="276"/>
    </location>
</feature>
<dbReference type="PROSITE" id="PS00815">
    <property type="entry name" value="AIPM_HOMOCIT_SYNTH_1"/>
    <property type="match status" value="1"/>
</dbReference>
<dbReference type="GO" id="GO:0046912">
    <property type="term" value="F:acyltransferase activity, acyl groups converted into alkyl on transfer"/>
    <property type="evidence" value="ECO:0007669"/>
    <property type="project" value="InterPro"/>
</dbReference>
<dbReference type="GO" id="GO:0006552">
    <property type="term" value="P:L-leucine catabolic process"/>
    <property type="evidence" value="ECO:0007669"/>
    <property type="project" value="TreeGrafter"/>
</dbReference>
<comment type="similarity">
    <text evidence="1">Belongs to the HMG-CoA lyase family.</text>
</comment>
<organism evidence="7 8">
    <name type="scientific">Bordetella bronchialis</name>
    <dbReference type="NCBI Taxonomy" id="463025"/>
    <lineage>
        <taxon>Bacteria</taxon>
        <taxon>Pseudomonadati</taxon>
        <taxon>Pseudomonadota</taxon>
        <taxon>Betaproteobacteria</taxon>
        <taxon>Burkholderiales</taxon>
        <taxon>Alcaligenaceae</taxon>
        <taxon>Bordetella</taxon>
    </lineage>
</organism>
<dbReference type="CDD" id="cd07938">
    <property type="entry name" value="DRE_TIM_HMGL"/>
    <property type="match status" value="1"/>
</dbReference>
<dbReference type="InterPro" id="IPR000891">
    <property type="entry name" value="PYR_CT"/>
</dbReference>
<dbReference type="EMBL" id="CP016171">
    <property type="protein sequence ID" value="ANN72932.1"/>
    <property type="molecule type" value="Genomic_DNA"/>
</dbReference>
<dbReference type="GO" id="GO:0046872">
    <property type="term" value="F:metal ion binding"/>
    <property type="evidence" value="ECO:0007669"/>
    <property type="project" value="UniProtKB-KW"/>
</dbReference>
<evidence type="ECO:0000256" key="5">
    <source>
        <dbReference type="RuleBase" id="RU003523"/>
    </source>
</evidence>
<sequence length="309" mass="31919">MANLDDRTVRVREVGLRDGLQSIAQCMPTSAKLAWIDAEFAAGVREIEVCSFVPAKLMPQFSDAADVVRHALGIPGLTVAALVPNVRGAELALELGVPKLNYVISVSESHNRANVRRSREESLEGFRQVARLAAAAGAKAVGGMSTAFGCTIEGPIAQDEVLRMAQGYLDAGAAELVLADTVGYAAPDAISRLVERVRAIAGDVPLALHLHDTRGLGLANVAAGLAAGVRDFDASLGGLGGCPHAPGASGNIVTEDAVFLLQAMGWHTAIDIPALLRVRDIVRDALPGVELLGAIAKAGLPIGHGAAPS</sequence>
<protein>
    <submittedName>
        <fullName evidence="7">Hydroxymethylglutaryl-CoA lyase</fullName>
    </submittedName>
</protein>